<dbReference type="CDD" id="cd06261">
    <property type="entry name" value="TM_PBP2"/>
    <property type="match status" value="1"/>
</dbReference>
<dbReference type="PANTHER" id="PTHR32243:SF52">
    <property type="entry name" value="ABC TRANSPORTER PERMEASE PROTEIN"/>
    <property type="match status" value="1"/>
</dbReference>
<comment type="caution">
    <text evidence="9">The sequence shown here is derived from an EMBL/GenBank/DDBJ whole genome shotgun (WGS) entry which is preliminary data.</text>
</comment>
<feature type="transmembrane region" description="Helical" evidence="7">
    <location>
        <begin position="65"/>
        <end position="95"/>
    </location>
</feature>
<sequence length="225" mass="25551">MIIRSILKLRVIYAILFLALVVWWFPLLWLILTSVRELSDTLAYPPVWIFTPTLEHYVTVFHDSYFIQALINSIITATSSTGIVLFIAIPAAYVLARYDFKNLEFYIISTKMTPPIVILFASYLMFFQLGLLQTRSALIILHIAFNLPLGVWLLKGFFQNIPVEIEDAAQIDGCNQWQVITSIVVPLTLPGIFITGILCFMFSWMEFLFASTITGGQSLTVPVMV</sequence>
<comment type="subcellular location">
    <subcellularLocation>
        <location evidence="1 7">Cell membrane</location>
        <topology evidence="1 7">Multi-pass membrane protein</topology>
    </subcellularLocation>
</comment>
<dbReference type="PROSITE" id="PS50928">
    <property type="entry name" value="ABC_TM1"/>
    <property type="match status" value="1"/>
</dbReference>
<dbReference type="Pfam" id="PF00528">
    <property type="entry name" value="BPD_transp_1"/>
    <property type="match status" value="1"/>
</dbReference>
<feature type="transmembrane region" description="Helical" evidence="7">
    <location>
        <begin position="116"/>
        <end position="133"/>
    </location>
</feature>
<keyword evidence="4 7" id="KW-0812">Transmembrane</keyword>
<dbReference type="SUPFAM" id="SSF161098">
    <property type="entry name" value="MetI-like"/>
    <property type="match status" value="1"/>
</dbReference>
<organism evidence="9 10">
    <name type="scientific">candidate division KSB3 bacterium</name>
    <dbReference type="NCBI Taxonomy" id="2044937"/>
    <lineage>
        <taxon>Bacteria</taxon>
        <taxon>candidate division KSB3</taxon>
    </lineage>
</organism>
<protein>
    <submittedName>
        <fullName evidence="9">ABC transporter permease subunit</fullName>
    </submittedName>
</protein>
<evidence type="ECO:0000256" key="1">
    <source>
        <dbReference type="ARBA" id="ARBA00004651"/>
    </source>
</evidence>
<evidence type="ECO:0000256" key="7">
    <source>
        <dbReference type="RuleBase" id="RU363032"/>
    </source>
</evidence>
<feature type="transmembrane region" description="Helical" evidence="7">
    <location>
        <begin position="179"/>
        <end position="204"/>
    </location>
</feature>
<feature type="transmembrane region" description="Helical" evidence="7">
    <location>
        <begin position="139"/>
        <end position="158"/>
    </location>
</feature>
<evidence type="ECO:0000259" key="8">
    <source>
        <dbReference type="PROSITE" id="PS50928"/>
    </source>
</evidence>
<feature type="transmembrane region" description="Helical" evidence="7">
    <location>
        <begin position="12"/>
        <end position="32"/>
    </location>
</feature>
<dbReference type="AlphaFoldDB" id="A0A9D5Q7G6"/>
<keyword evidence="3" id="KW-1003">Cell membrane</keyword>
<evidence type="ECO:0000256" key="6">
    <source>
        <dbReference type="ARBA" id="ARBA00023136"/>
    </source>
</evidence>
<proteinExistence type="inferred from homology"/>
<comment type="similarity">
    <text evidence="7">Belongs to the binding-protein-dependent transport system permease family.</text>
</comment>
<dbReference type="GO" id="GO:0055085">
    <property type="term" value="P:transmembrane transport"/>
    <property type="evidence" value="ECO:0007669"/>
    <property type="project" value="InterPro"/>
</dbReference>
<gene>
    <name evidence="9" type="ORF">GF339_19935</name>
</gene>
<evidence type="ECO:0000256" key="3">
    <source>
        <dbReference type="ARBA" id="ARBA00022475"/>
    </source>
</evidence>
<dbReference type="GO" id="GO:0005886">
    <property type="term" value="C:plasma membrane"/>
    <property type="evidence" value="ECO:0007669"/>
    <property type="project" value="UniProtKB-SubCell"/>
</dbReference>
<dbReference type="InterPro" id="IPR035906">
    <property type="entry name" value="MetI-like_sf"/>
</dbReference>
<reference evidence="9" key="1">
    <citation type="submission" date="2019-11" db="EMBL/GenBank/DDBJ databases">
        <title>Microbial mats filling the niche in hypersaline microbial mats.</title>
        <authorList>
            <person name="Wong H.L."/>
            <person name="Macleod F.I."/>
            <person name="White R.A. III"/>
            <person name="Burns B.P."/>
        </authorList>
    </citation>
    <scope>NUCLEOTIDE SEQUENCE</scope>
    <source>
        <strain evidence="9">Rbin_158</strain>
    </source>
</reference>
<dbReference type="Gene3D" id="1.10.3720.10">
    <property type="entry name" value="MetI-like"/>
    <property type="match status" value="1"/>
</dbReference>
<accession>A0A9D5Q7G6</accession>
<keyword evidence="2 7" id="KW-0813">Transport</keyword>
<dbReference type="Proteomes" id="UP000649604">
    <property type="component" value="Unassembled WGS sequence"/>
</dbReference>
<name>A0A9D5Q7G6_9BACT</name>
<dbReference type="InterPro" id="IPR000515">
    <property type="entry name" value="MetI-like"/>
</dbReference>
<evidence type="ECO:0000313" key="9">
    <source>
        <dbReference type="EMBL" id="MBD3326865.1"/>
    </source>
</evidence>
<evidence type="ECO:0000313" key="10">
    <source>
        <dbReference type="Proteomes" id="UP000649604"/>
    </source>
</evidence>
<evidence type="ECO:0000256" key="2">
    <source>
        <dbReference type="ARBA" id="ARBA00022448"/>
    </source>
</evidence>
<evidence type="ECO:0000256" key="5">
    <source>
        <dbReference type="ARBA" id="ARBA00022989"/>
    </source>
</evidence>
<feature type="domain" description="ABC transmembrane type-1" evidence="8">
    <location>
        <begin position="70"/>
        <end position="225"/>
    </location>
</feature>
<evidence type="ECO:0000256" key="4">
    <source>
        <dbReference type="ARBA" id="ARBA00022692"/>
    </source>
</evidence>
<keyword evidence="5 7" id="KW-1133">Transmembrane helix</keyword>
<feature type="non-terminal residue" evidence="9">
    <location>
        <position position="225"/>
    </location>
</feature>
<dbReference type="PANTHER" id="PTHR32243">
    <property type="entry name" value="MALTOSE TRANSPORT SYSTEM PERMEASE-RELATED"/>
    <property type="match status" value="1"/>
</dbReference>
<dbReference type="EMBL" id="WJJP01000649">
    <property type="protein sequence ID" value="MBD3326865.1"/>
    <property type="molecule type" value="Genomic_DNA"/>
</dbReference>
<dbReference type="InterPro" id="IPR050901">
    <property type="entry name" value="BP-dep_ABC_trans_perm"/>
</dbReference>
<keyword evidence="6 7" id="KW-0472">Membrane</keyword>